<dbReference type="AlphaFoldDB" id="A0ABD5W2N5"/>
<feature type="compositionally biased region" description="Acidic residues" evidence="1">
    <location>
        <begin position="26"/>
        <end position="37"/>
    </location>
</feature>
<keyword evidence="4" id="KW-1185">Reference proteome</keyword>
<dbReference type="SUPFAM" id="SSF53474">
    <property type="entry name" value="alpha/beta-Hydrolases"/>
    <property type="match status" value="1"/>
</dbReference>
<dbReference type="PANTHER" id="PTHR10824:SF4">
    <property type="entry name" value="ACYL-COENZYME A THIOESTERASE 1-LIKE"/>
    <property type="match status" value="1"/>
</dbReference>
<organism evidence="3 4">
    <name type="scientific">Halovenus salina</name>
    <dbReference type="NCBI Taxonomy" id="1510225"/>
    <lineage>
        <taxon>Archaea</taxon>
        <taxon>Methanobacteriati</taxon>
        <taxon>Methanobacteriota</taxon>
        <taxon>Stenosarchaea group</taxon>
        <taxon>Halobacteria</taxon>
        <taxon>Halobacteriales</taxon>
        <taxon>Haloarculaceae</taxon>
        <taxon>Halovenus</taxon>
    </lineage>
</organism>
<proteinExistence type="predicted"/>
<comment type="caution">
    <text evidence="3">The sequence shown here is derived from an EMBL/GenBank/DDBJ whole genome shotgun (WGS) entry which is preliminary data.</text>
</comment>
<gene>
    <name evidence="3" type="ORF">ACFQQG_11485</name>
</gene>
<dbReference type="InterPro" id="IPR014940">
    <property type="entry name" value="BAAT_C"/>
</dbReference>
<dbReference type="GO" id="GO:0016787">
    <property type="term" value="F:hydrolase activity"/>
    <property type="evidence" value="ECO:0007669"/>
    <property type="project" value="UniProtKB-KW"/>
</dbReference>
<dbReference type="PANTHER" id="PTHR10824">
    <property type="entry name" value="ACYL-COENZYME A THIOESTERASE-RELATED"/>
    <property type="match status" value="1"/>
</dbReference>
<feature type="region of interest" description="Disordered" evidence="1">
    <location>
        <begin position="1"/>
        <end position="40"/>
    </location>
</feature>
<dbReference type="Gene3D" id="3.40.50.1820">
    <property type="entry name" value="alpha/beta hydrolase"/>
    <property type="match status" value="1"/>
</dbReference>
<accession>A0ABD5W2N5</accession>
<evidence type="ECO:0000313" key="3">
    <source>
        <dbReference type="EMBL" id="MFC7058684.1"/>
    </source>
</evidence>
<feature type="domain" description="BAAT/Acyl-CoA thioester hydrolase C-terminal" evidence="2">
    <location>
        <begin position="38"/>
        <end position="161"/>
    </location>
</feature>
<dbReference type="Proteomes" id="UP001596445">
    <property type="component" value="Unassembled WGS sequence"/>
</dbReference>
<evidence type="ECO:0000256" key="1">
    <source>
        <dbReference type="SAM" id="MobiDB-lite"/>
    </source>
</evidence>
<protein>
    <submittedName>
        <fullName evidence="3">Acyl-CoA thioester hydrolase/BAAT C-terminal domain-containing protein</fullName>
    </submittedName>
</protein>
<evidence type="ECO:0000313" key="4">
    <source>
        <dbReference type="Proteomes" id="UP001596445"/>
    </source>
</evidence>
<name>A0ABD5W2N5_9EURY</name>
<sequence length="173" mass="18679">MDGVGDDRPSWTLDGEPVPYLNIDEYVPDDNDPDDPLTSDGHSACSLALEGTTEAAKERATIPVEAIDGLVLLVSGGSDTVWPSSLFADRAAARLERNNHAWQFDHLAVPDAGHAIRVPYRFDEETPLDGTHAYGGTHSENARASALAWRRTLQYLDRALGPSDAPVVGRSDT</sequence>
<dbReference type="RefSeq" id="WP_382185604.1">
    <property type="nucleotide sequence ID" value="NZ_JBHSZI010000001.1"/>
</dbReference>
<dbReference type="InterPro" id="IPR029058">
    <property type="entry name" value="AB_hydrolase_fold"/>
</dbReference>
<dbReference type="Pfam" id="PF08840">
    <property type="entry name" value="BAAT_C"/>
    <property type="match status" value="1"/>
</dbReference>
<reference evidence="3 4" key="1">
    <citation type="journal article" date="2019" name="Int. J. Syst. Evol. Microbiol.">
        <title>The Global Catalogue of Microorganisms (GCM) 10K type strain sequencing project: providing services to taxonomists for standard genome sequencing and annotation.</title>
        <authorList>
            <consortium name="The Broad Institute Genomics Platform"/>
            <consortium name="The Broad Institute Genome Sequencing Center for Infectious Disease"/>
            <person name="Wu L."/>
            <person name="Ma J."/>
        </authorList>
    </citation>
    <scope>NUCLEOTIDE SEQUENCE [LARGE SCALE GENOMIC DNA]</scope>
    <source>
        <strain evidence="3 4">JCM 30072</strain>
    </source>
</reference>
<dbReference type="EMBL" id="JBHSZI010000001">
    <property type="protein sequence ID" value="MFC7058684.1"/>
    <property type="molecule type" value="Genomic_DNA"/>
</dbReference>
<keyword evidence="3" id="KW-0378">Hydrolase</keyword>
<evidence type="ECO:0000259" key="2">
    <source>
        <dbReference type="Pfam" id="PF08840"/>
    </source>
</evidence>